<dbReference type="InterPro" id="IPR052387">
    <property type="entry name" value="Fibrocystin"/>
</dbReference>
<feature type="domain" description="IPT/TIG" evidence="2">
    <location>
        <begin position="442"/>
        <end position="519"/>
    </location>
</feature>
<dbReference type="KEGG" id="msea:METESE_05830"/>
<dbReference type="PANTHER" id="PTHR46769:SF2">
    <property type="entry name" value="FIBROCYSTIN-L ISOFORM 2 PRECURSOR-RELATED"/>
    <property type="match status" value="1"/>
</dbReference>
<feature type="domain" description="IPT/TIG" evidence="2">
    <location>
        <begin position="32"/>
        <end position="110"/>
    </location>
</feature>
<dbReference type="PANTHER" id="PTHR46769">
    <property type="entry name" value="POLYCYSTIC KIDNEY AND HEPATIC DISEASE 1 (AUTOSOMAL RECESSIVE)-LIKE 1"/>
    <property type="match status" value="1"/>
</dbReference>
<reference evidence="3" key="1">
    <citation type="journal article" date="2023" name="Int. J. Syst. Evol. Microbiol.">
        <title>Mesoterricola silvestris gen. nov., sp. nov., Mesoterricola sediminis sp. nov., Geothrix oryzae sp. nov., Geothrix edaphica sp. nov., Geothrix rubra sp. nov., and Geothrix limicola sp. nov., six novel members of Acidobacteriota isolated from soils.</title>
        <authorList>
            <person name="Itoh H."/>
            <person name="Sugisawa Y."/>
            <person name="Mise K."/>
            <person name="Xu Z."/>
            <person name="Kuniyasu M."/>
            <person name="Ushijima N."/>
            <person name="Kawano K."/>
            <person name="Kobayashi E."/>
            <person name="Shiratori Y."/>
            <person name="Masuda Y."/>
            <person name="Senoo K."/>
        </authorList>
    </citation>
    <scope>NUCLEOTIDE SEQUENCE</scope>
    <source>
        <strain evidence="3">W786</strain>
    </source>
</reference>
<dbReference type="AlphaFoldDB" id="A0AA48GU03"/>
<dbReference type="Pfam" id="PF01833">
    <property type="entry name" value="TIG"/>
    <property type="match status" value="5"/>
</dbReference>
<dbReference type="Gene3D" id="2.60.40.10">
    <property type="entry name" value="Immunoglobulins"/>
    <property type="match status" value="6"/>
</dbReference>
<feature type="domain" description="IPT/TIG" evidence="2">
    <location>
        <begin position="199"/>
        <end position="277"/>
    </location>
</feature>
<dbReference type="EMBL" id="AP027081">
    <property type="protein sequence ID" value="BDU75625.1"/>
    <property type="molecule type" value="Genomic_DNA"/>
</dbReference>
<evidence type="ECO:0000313" key="4">
    <source>
        <dbReference type="Proteomes" id="UP001228113"/>
    </source>
</evidence>
<dbReference type="InterPro" id="IPR013783">
    <property type="entry name" value="Ig-like_fold"/>
</dbReference>
<dbReference type="RefSeq" id="WP_243332113.1">
    <property type="nucleotide sequence ID" value="NZ_AP027081.1"/>
</dbReference>
<dbReference type="InterPro" id="IPR002909">
    <property type="entry name" value="IPT_dom"/>
</dbReference>
<keyword evidence="1" id="KW-0732">Signal</keyword>
<sequence>MVVRNVLTLVPAVCIAAALGCSKKSDPSASSAPVITSFSPSEGPIGTVVTLTGTGFDGTTSVSVGGATATYSRQSDTKLTVTVPDEAMSGVIGVVNAKGTGGTSTSFYVTPKVDTLSPTSGSAGTTLTLTGSGFVGATKVTFPSQSGGRLTANFYVNSATQAQTVVPLGAVTGAIQMTSSSGVVATGPSFTCTTGAVTAPVLDAFAPAQGLAGGTVTLTGSGFTGVSEVKIGTVACYFTLVSDTQITVQVPQEAESGFVQVNSALGNASSATRFIVAPTVTAFTPGTGAAGALVTLTGTGFKGATQVTFGNSVPSTFYVRDANTILANVAAGSATGPVSVVSNGVTGTSAASFTYLADATAAPVIAGVNPASGGVGIAVTVTGSGFTGATAVKVGEADAAFSVDSDTQITVTVPSAATTGFISVTNAKGVAGGSTSLFSVTPALTGFTPAQGQVGAQVTLAGSGFKGATQVLFGGVAANFSVTSANAIVAQVPTGATTGKVSVTASGATVQSATDFTVTP</sequence>
<dbReference type="Proteomes" id="UP001228113">
    <property type="component" value="Chromosome"/>
</dbReference>
<name>A0AA48GU03_9BACT</name>
<proteinExistence type="predicted"/>
<evidence type="ECO:0000259" key="2">
    <source>
        <dbReference type="SMART" id="SM00429"/>
    </source>
</evidence>
<organism evidence="3 4">
    <name type="scientific">Mesoterricola sediminis</name>
    <dbReference type="NCBI Taxonomy" id="2927980"/>
    <lineage>
        <taxon>Bacteria</taxon>
        <taxon>Pseudomonadati</taxon>
        <taxon>Acidobacteriota</taxon>
        <taxon>Holophagae</taxon>
        <taxon>Holophagales</taxon>
        <taxon>Holophagaceae</taxon>
        <taxon>Mesoterricola</taxon>
    </lineage>
</organism>
<dbReference type="SUPFAM" id="SSF81296">
    <property type="entry name" value="E set domains"/>
    <property type="match status" value="6"/>
</dbReference>
<feature type="domain" description="IPT/TIG" evidence="2">
    <location>
        <begin position="362"/>
        <end position="441"/>
    </location>
</feature>
<dbReference type="SMART" id="SM00429">
    <property type="entry name" value="IPT"/>
    <property type="match status" value="4"/>
</dbReference>
<dbReference type="PROSITE" id="PS51257">
    <property type="entry name" value="PROKAR_LIPOPROTEIN"/>
    <property type="match status" value="1"/>
</dbReference>
<gene>
    <name evidence="3" type="ORF">METESE_05830</name>
</gene>
<evidence type="ECO:0000256" key="1">
    <source>
        <dbReference type="ARBA" id="ARBA00022729"/>
    </source>
</evidence>
<protein>
    <recommendedName>
        <fullName evidence="2">IPT/TIG domain-containing protein</fullName>
    </recommendedName>
</protein>
<dbReference type="InterPro" id="IPR014756">
    <property type="entry name" value="Ig_E-set"/>
</dbReference>
<accession>A0AA48GU03</accession>
<keyword evidence="4" id="KW-1185">Reference proteome</keyword>
<evidence type="ECO:0000313" key="3">
    <source>
        <dbReference type="EMBL" id="BDU75625.1"/>
    </source>
</evidence>
<dbReference type="CDD" id="cd00102">
    <property type="entry name" value="IPT"/>
    <property type="match status" value="4"/>
</dbReference>